<dbReference type="AlphaFoldDB" id="A0A8H3C847"/>
<dbReference type="Pfam" id="PF11901">
    <property type="entry name" value="DM9"/>
    <property type="match status" value="1"/>
</dbReference>
<protein>
    <recommendedName>
        <fullName evidence="4">F-box domain-containing protein</fullName>
    </recommendedName>
</protein>
<dbReference type="SUPFAM" id="SSF52047">
    <property type="entry name" value="RNI-like"/>
    <property type="match status" value="1"/>
</dbReference>
<dbReference type="OrthoDB" id="19657at2759"/>
<accession>A0A8H3C847</accession>
<comment type="caution">
    <text evidence="2">The sequence shown here is derived from an EMBL/GenBank/DDBJ whole genome shotgun (WGS) entry which is preliminary data.</text>
</comment>
<organism evidence="2 3">
    <name type="scientific">Rhizoctonia solani</name>
    <dbReference type="NCBI Taxonomy" id="456999"/>
    <lineage>
        <taxon>Eukaryota</taxon>
        <taxon>Fungi</taxon>
        <taxon>Dikarya</taxon>
        <taxon>Basidiomycota</taxon>
        <taxon>Agaricomycotina</taxon>
        <taxon>Agaricomycetes</taxon>
        <taxon>Cantharellales</taxon>
        <taxon>Ceratobasidiaceae</taxon>
        <taxon>Rhizoctonia</taxon>
    </lineage>
</organism>
<feature type="chain" id="PRO_5034227555" description="F-box domain-containing protein" evidence="1">
    <location>
        <begin position="20"/>
        <end position="834"/>
    </location>
</feature>
<dbReference type="PANTHER" id="PTHR31649:SF1">
    <property type="entry name" value="FARNESOIC ACID O-METHYL TRANSFERASE DOMAIN-CONTAINING PROTEIN"/>
    <property type="match status" value="1"/>
</dbReference>
<sequence length="834" mass="92927">MAQLILAATTAAALAPHAAEVVNLATTVSQAVSVFTKTLKTARDRHHEAQDIGFQTWMRKAEERTRIYYEQGPSGPVSWVFTHGTEIPQNALVCGEDIDGSPLYVCRTFHRGGVHFGKAGRGFKTGAMFGYDCKEIEIEFYEVLVAEEYAVRWETATYPFIVRKYGGGTLVEGGHEHDGSPLFIARAFYWGGTHPGKTSSVLKGADITFAGKEYCLKDYQVLVLSDPGSDLDMVDDSKVLDSNRGEFDTDSDPSPVTQPRSATIEQWEDADAQLVKAVARFSETSASLERQFTTRDESTYNLATRIDSSLHYLQKSMQKQIRSSKLALAKTRNRTARSILAIPGEVLSEIFLCFVYDPIHEEAASSLSISMERRVSIIYRRLYSLMGVCVSWRDVCLTCGTLWSVVPLIDPGISLVKPLSTDLSLKRARGKGLYLAVFLPNNPHSRLEAMLGDLSRFTAINLHQKNHYSTESTPFIDLLAKILKSVEIKQLSQLSLGGISVVFGGGRGYTRPGPLLFSRPPLSGIEACFLRILRSLSALQLQGVVLDWKHMTFSNSLSTLRISGTLVGESGINLLISAISSASKLRNLELIAIRTLVINENKTQTQQLVFPELQSLYLGDLNFNVLRLLVEVIASGTYHLTLELTQALSTSYWSLSSGPSSFYNSQSHHANEVHDILEIAPVNKLVLTGEEDCLWGDSSELQKLLRYTPRINTLILNGFRLDHATLRALRPIPRPRGWGPPGFPKLQTLEFHHAKLPGPLVYLKSGFEDLLDRQQIQRMVIGMRAHDSEYSACSVGEDDEFIEWLRSKVPKFYLSSEEVSDDMIDSDTWQLWNV</sequence>
<dbReference type="InterPro" id="IPR006616">
    <property type="entry name" value="DM9_repeat"/>
</dbReference>
<name>A0A8H3C847_9AGAM</name>
<gene>
    <name evidence="2" type="ORF">RDB_LOCUS188818</name>
</gene>
<dbReference type="EMBL" id="CAJMWW010000622">
    <property type="protein sequence ID" value="CAE6475444.1"/>
    <property type="molecule type" value="Genomic_DNA"/>
</dbReference>
<feature type="signal peptide" evidence="1">
    <location>
        <begin position="1"/>
        <end position="19"/>
    </location>
</feature>
<evidence type="ECO:0000313" key="2">
    <source>
        <dbReference type="EMBL" id="CAE6475444.1"/>
    </source>
</evidence>
<dbReference type="PANTHER" id="PTHR31649">
    <property type="entry name" value="AGAP009604-PA"/>
    <property type="match status" value="1"/>
</dbReference>
<reference evidence="2" key="1">
    <citation type="submission" date="2021-01" db="EMBL/GenBank/DDBJ databases">
        <authorList>
            <person name="Kaushik A."/>
        </authorList>
    </citation>
    <scope>NUCLEOTIDE SEQUENCE</scope>
    <source>
        <strain evidence="2">AG3-T5</strain>
    </source>
</reference>
<keyword evidence="1" id="KW-0732">Signal</keyword>
<dbReference type="SMART" id="SM00696">
    <property type="entry name" value="DM9"/>
    <property type="match status" value="2"/>
</dbReference>
<evidence type="ECO:0008006" key="4">
    <source>
        <dbReference type="Google" id="ProtNLM"/>
    </source>
</evidence>
<dbReference type="Proteomes" id="UP000663841">
    <property type="component" value="Unassembled WGS sequence"/>
</dbReference>
<proteinExistence type="predicted"/>
<evidence type="ECO:0000313" key="3">
    <source>
        <dbReference type="Proteomes" id="UP000663841"/>
    </source>
</evidence>
<evidence type="ECO:0000256" key="1">
    <source>
        <dbReference type="SAM" id="SignalP"/>
    </source>
</evidence>